<keyword evidence="8 10" id="KW-0807">Transducer</keyword>
<evidence type="ECO:0000256" key="1">
    <source>
        <dbReference type="ARBA" id="ARBA00004651"/>
    </source>
</evidence>
<dbReference type="InterPro" id="IPR003660">
    <property type="entry name" value="HAMP_dom"/>
</dbReference>
<feature type="transmembrane region" description="Helical" evidence="11">
    <location>
        <begin position="15"/>
        <end position="35"/>
    </location>
</feature>
<evidence type="ECO:0000313" key="14">
    <source>
        <dbReference type="EMBL" id="QHE63315.1"/>
    </source>
</evidence>
<dbReference type="CDD" id="cd06225">
    <property type="entry name" value="HAMP"/>
    <property type="match status" value="1"/>
</dbReference>
<dbReference type="PANTHER" id="PTHR32089:SF114">
    <property type="entry name" value="METHYL-ACCEPTING CHEMOTAXIS PROTEIN MCPB"/>
    <property type="match status" value="1"/>
</dbReference>
<evidence type="ECO:0000256" key="2">
    <source>
        <dbReference type="ARBA" id="ARBA00022475"/>
    </source>
</evidence>
<sequence>MLKRFSFNSLRTKMIFIFSSVFTVILIGLAVFLYMQQSEKIKDDAQTNSESIVKQIDFGINMFLEKYDSTINILSNQSLIVDYLKSTEDKKGEDSLEAKVLQTRVSNEFASFIRHNPAVTNVYVTAMNKKILIEPSVTLPSDFNPLEAPWFKGASSDREEAFWSEPYEDKSSGEFIVTLSKVVTEQNSSKVLGVIAFDIKIDQLNELVKSIDVDYQGYSFLFDQNAVAMVHPTEKGKNLMNLGFIKEMYDASGRSGRLDYVFDKQDRVLFYNTIKETNWKVGTVYIKKNMLAEATDLRNILLLLTLVIIVLISTITTVVARSITKPLIHLNNQVSKVAQGDLTVSVQSTTGDEVGQLTRNFNSMVMSMREIIQSVQTSVTQVKESPESLSAISEETTASSEEISRAMDEVAHGATQAATDSEVANQRTVDLSTQIEEVDAASNELLTHSRSASTTSENGLRQMTNLKEKAHRSNEVLHTVESVIQNLTKKINEIDTVLHSINAISDQTNLLALNASIEAARAGEHGKGFAVVAEEVRKLAEQSARATDQVRMTIQDIQSQSKQATIEMNTTRKIADEQTLVVNETENAFHSISSMIDNMVSSIQGISQKVEFMTSHKDDVVGAIQSISATAQQSAASSEEVSASTEQQLMALNSIAQSAASLNEASISLAEISSKFHV</sequence>
<keyword evidence="6 11" id="KW-1133">Transmembrane helix</keyword>
<feature type="transmembrane region" description="Helical" evidence="11">
    <location>
        <begin position="300"/>
        <end position="320"/>
    </location>
</feature>
<dbReference type="SMART" id="SM00304">
    <property type="entry name" value="HAMP"/>
    <property type="match status" value="1"/>
</dbReference>
<dbReference type="CDD" id="cd18773">
    <property type="entry name" value="PDC1_HK_sensor"/>
    <property type="match status" value="1"/>
</dbReference>
<dbReference type="InterPro" id="IPR004090">
    <property type="entry name" value="Chemotax_Me-accpt_rcpt"/>
</dbReference>
<evidence type="ECO:0000256" key="5">
    <source>
        <dbReference type="ARBA" id="ARBA00022692"/>
    </source>
</evidence>
<dbReference type="SMART" id="SM00283">
    <property type="entry name" value="MA"/>
    <property type="match status" value="1"/>
</dbReference>
<dbReference type="Pfam" id="PF00015">
    <property type="entry name" value="MCPsignal"/>
    <property type="match status" value="1"/>
</dbReference>
<keyword evidence="3" id="KW-0488">Methylation</keyword>
<organism evidence="14 15">
    <name type="scientific">Rossellomorea vietnamensis</name>
    <dbReference type="NCBI Taxonomy" id="218284"/>
    <lineage>
        <taxon>Bacteria</taxon>
        <taxon>Bacillati</taxon>
        <taxon>Bacillota</taxon>
        <taxon>Bacilli</taxon>
        <taxon>Bacillales</taxon>
        <taxon>Bacillaceae</taxon>
        <taxon>Rossellomorea</taxon>
    </lineage>
</organism>
<protein>
    <submittedName>
        <fullName evidence="14">HAMP domain-containing protein</fullName>
    </submittedName>
</protein>
<dbReference type="GO" id="GO:0004888">
    <property type="term" value="F:transmembrane signaling receptor activity"/>
    <property type="evidence" value="ECO:0007669"/>
    <property type="project" value="InterPro"/>
</dbReference>
<evidence type="ECO:0000256" key="4">
    <source>
        <dbReference type="ARBA" id="ARBA00022500"/>
    </source>
</evidence>
<evidence type="ECO:0000256" key="11">
    <source>
        <dbReference type="SAM" id="Phobius"/>
    </source>
</evidence>
<proteinExistence type="inferred from homology"/>
<evidence type="ECO:0000256" key="8">
    <source>
        <dbReference type="ARBA" id="ARBA00023224"/>
    </source>
</evidence>
<dbReference type="EMBL" id="CP047394">
    <property type="protein sequence ID" value="QHE63315.1"/>
    <property type="molecule type" value="Genomic_DNA"/>
</dbReference>
<keyword evidence="5 11" id="KW-0812">Transmembrane</keyword>
<reference evidence="14 15" key="1">
    <citation type="submission" date="2019-06" db="EMBL/GenBank/DDBJ databases">
        <title>An operon consisting of a P-type ATPase gene and a transcriptional regular gene given the different cadmium resistance in Bacillus vietamensis 151-6 and Bacillus marisflavi 151-25.</title>
        <authorList>
            <person name="Yu X."/>
        </authorList>
    </citation>
    <scope>NUCLEOTIDE SEQUENCE [LARGE SCALE GENOMIC DNA]</scope>
    <source>
        <strain evidence="14 15">151-6</strain>
    </source>
</reference>
<name>A0A6I6UJY3_9BACI</name>
<dbReference type="Gene3D" id="1.10.8.500">
    <property type="entry name" value="HAMP domain in histidine kinase"/>
    <property type="match status" value="1"/>
</dbReference>
<dbReference type="CDD" id="cd12912">
    <property type="entry name" value="PDC2_MCP_like"/>
    <property type="match status" value="1"/>
</dbReference>
<dbReference type="AlphaFoldDB" id="A0A6I6UJY3"/>
<dbReference type="Pfam" id="PF02743">
    <property type="entry name" value="dCache_1"/>
    <property type="match status" value="1"/>
</dbReference>
<dbReference type="RefSeq" id="WP_159362994.1">
    <property type="nucleotide sequence ID" value="NZ_CP047394.1"/>
</dbReference>
<accession>A0A6I6UJY3</accession>
<feature type="domain" description="Methyl-accepting transducer" evidence="12">
    <location>
        <begin position="392"/>
        <end position="649"/>
    </location>
</feature>
<dbReference type="KEGG" id="bvq:FHE72_21735"/>
<dbReference type="InterPro" id="IPR033479">
    <property type="entry name" value="dCache_1"/>
</dbReference>
<dbReference type="Gene3D" id="1.10.287.950">
    <property type="entry name" value="Methyl-accepting chemotaxis protein"/>
    <property type="match status" value="1"/>
</dbReference>
<comment type="similarity">
    <text evidence="9">Belongs to the methyl-accepting chemotaxis (MCP) protein family.</text>
</comment>
<dbReference type="SUPFAM" id="SSF58104">
    <property type="entry name" value="Methyl-accepting chemotaxis protein (MCP) signaling domain"/>
    <property type="match status" value="1"/>
</dbReference>
<dbReference type="PROSITE" id="PS50111">
    <property type="entry name" value="CHEMOTAXIS_TRANSDUC_2"/>
    <property type="match status" value="1"/>
</dbReference>
<keyword evidence="7 11" id="KW-0472">Membrane</keyword>
<comment type="subcellular location">
    <subcellularLocation>
        <location evidence="1">Cell membrane</location>
        <topology evidence="1">Multi-pass membrane protein</topology>
    </subcellularLocation>
</comment>
<evidence type="ECO:0000256" key="9">
    <source>
        <dbReference type="ARBA" id="ARBA00029447"/>
    </source>
</evidence>
<evidence type="ECO:0000256" key="3">
    <source>
        <dbReference type="ARBA" id="ARBA00022481"/>
    </source>
</evidence>
<keyword evidence="4" id="KW-0145">Chemotaxis</keyword>
<dbReference type="SUPFAM" id="SSF103190">
    <property type="entry name" value="Sensory domain-like"/>
    <property type="match status" value="1"/>
</dbReference>
<evidence type="ECO:0000259" key="12">
    <source>
        <dbReference type="PROSITE" id="PS50111"/>
    </source>
</evidence>
<feature type="domain" description="HAMP" evidence="13">
    <location>
        <begin position="321"/>
        <end position="373"/>
    </location>
</feature>
<gene>
    <name evidence="14" type="ORF">FHE72_21735</name>
</gene>
<dbReference type="Gene3D" id="3.30.450.20">
    <property type="entry name" value="PAS domain"/>
    <property type="match status" value="2"/>
</dbReference>
<evidence type="ECO:0000256" key="6">
    <source>
        <dbReference type="ARBA" id="ARBA00022989"/>
    </source>
</evidence>
<dbReference type="GO" id="GO:0005886">
    <property type="term" value="C:plasma membrane"/>
    <property type="evidence" value="ECO:0007669"/>
    <property type="project" value="UniProtKB-SubCell"/>
</dbReference>
<dbReference type="PANTHER" id="PTHR32089">
    <property type="entry name" value="METHYL-ACCEPTING CHEMOTAXIS PROTEIN MCPB"/>
    <property type="match status" value="1"/>
</dbReference>
<evidence type="ECO:0000256" key="7">
    <source>
        <dbReference type="ARBA" id="ARBA00023136"/>
    </source>
</evidence>
<evidence type="ECO:0000259" key="13">
    <source>
        <dbReference type="PROSITE" id="PS50885"/>
    </source>
</evidence>
<dbReference type="Proteomes" id="UP000465062">
    <property type="component" value="Chromosome"/>
</dbReference>
<dbReference type="InterPro" id="IPR004089">
    <property type="entry name" value="MCPsignal_dom"/>
</dbReference>
<dbReference type="PROSITE" id="PS50885">
    <property type="entry name" value="HAMP"/>
    <property type="match status" value="1"/>
</dbReference>
<dbReference type="PRINTS" id="PR00260">
    <property type="entry name" value="CHEMTRNSDUCR"/>
</dbReference>
<dbReference type="GO" id="GO:0007165">
    <property type="term" value="P:signal transduction"/>
    <property type="evidence" value="ECO:0007669"/>
    <property type="project" value="UniProtKB-KW"/>
</dbReference>
<dbReference type="InterPro" id="IPR029151">
    <property type="entry name" value="Sensor-like_sf"/>
</dbReference>
<dbReference type="Pfam" id="PF00672">
    <property type="entry name" value="HAMP"/>
    <property type="match status" value="1"/>
</dbReference>
<keyword evidence="2" id="KW-1003">Cell membrane</keyword>
<evidence type="ECO:0000256" key="10">
    <source>
        <dbReference type="PROSITE-ProRule" id="PRU00284"/>
    </source>
</evidence>
<dbReference type="GO" id="GO:0006935">
    <property type="term" value="P:chemotaxis"/>
    <property type="evidence" value="ECO:0007669"/>
    <property type="project" value="UniProtKB-KW"/>
</dbReference>
<evidence type="ECO:0000313" key="15">
    <source>
        <dbReference type="Proteomes" id="UP000465062"/>
    </source>
</evidence>